<gene>
    <name evidence="6" type="ORF">DAT39_014225</name>
</gene>
<feature type="non-terminal residue" evidence="6">
    <location>
        <position position="1"/>
    </location>
</feature>
<proteinExistence type="predicted"/>
<name>A0A8J4UET8_CLAMG</name>
<feature type="domain" description="Immunoglobulin V-set" evidence="5">
    <location>
        <begin position="21"/>
        <end position="106"/>
    </location>
</feature>
<dbReference type="Pfam" id="PF07686">
    <property type="entry name" value="V-set"/>
    <property type="match status" value="1"/>
</dbReference>
<dbReference type="PANTHER" id="PTHR24100:SF148">
    <property type="entry name" value="SELECTION AND UPKEEP OF INTRAEPITHELIAL T-CELLS PROTEIN 10-RELATED"/>
    <property type="match status" value="1"/>
</dbReference>
<keyword evidence="2" id="KW-0472">Membrane</keyword>
<dbReference type="GO" id="GO:0050852">
    <property type="term" value="P:T cell receptor signaling pathway"/>
    <property type="evidence" value="ECO:0007669"/>
    <property type="project" value="TreeGrafter"/>
</dbReference>
<organism evidence="6 7">
    <name type="scientific">Clarias magur</name>
    <name type="common">Asian catfish</name>
    <name type="synonym">Macropteronotus magur</name>
    <dbReference type="NCBI Taxonomy" id="1594786"/>
    <lineage>
        <taxon>Eukaryota</taxon>
        <taxon>Metazoa</taxon>
        <taxon>Chordata</taxon>
        <taxon>Craniata</taxon>
        <taxon>Vertebrata</taxon>
        <taxon>Euteleostomi</taxon>
        <taxon>Actinopterygii</taxon>
        <taxon>Neopterygii</taxon>
        <taxon>Teleostei</taxon>
        <taxon>Ostariophysi</taxon>
        <taxon>Siluriformes</taxon>
        <taxon>Clariidae</taxon>
        <taxon>Clarias</taxon>
    </lineage>
</organism>
<keyword evidence="7" id="KW-1185">Reference proteome</keyword>
<dbReference type="InterPro" id="IPR013783">
    <property type="entry name" value="Ig-like_fold"/>
</dbReference>
<dbReference type="GO" id="GO:0009897">
    <property type="term" value="C:external side of plasma membrane"/>
    <property type="evidence" value="ECO:0007669"/>
    <property type="project" value="TreeGrafter"/>
</dbReference>
<sequence length="119" mass="13693">GCFQALLFALLIRVSEQRIHVVHATLGETVILPCSTNQINSNVYWRYGEKTTVCDIIKGEVDFEEQDPVYKDRVESFPLEFAKGNFSIKLIRVKRDFEGIYTCNFPAKLHPESVKLKIK</sequence>
<reference evidence="6" key="1">
    <citation type="submission" date="2020-07" db="EMBL/GenBank/DDBJ databases">
        <title>Clarias magur genome sequencing, assembly and annotation.</title>
        <authorList>
            <person name="Kushwaha B."/>
            <person name="Kumar R."/>
            <person name="Das P."/>
            <person name="Joshi C.G."/>
            <person name="Kumar D."/>
            <person name="Nagpure N.S."/>
            <person name="Pandey M."/>
            <person name="Agarwal S."/>
            <person name="Srivastava S."/>
            <person name="Singh M."/>
            <person name="Sahoo L."/>
            <person name="Jayasankar P."/>
            <person name="Meher P.K."/>
            <person name="Koringa P.G."/>
            <person name="Iquebal M.A."/>
            <person name="Das S.P."/>
            <person name="Bit A."/>
            <person name="Patnaik S."/>
            <person name="Patel N."/>
            <person name="Shah T.M."/>
            <person name="Hinsu A."/>
            <person name="Jena J.K."/>
        </authorList>
    </citation>
    <scope>NUCLEOTIDE SEQUENCE</scope>
    <source>
        <strain evidence="6">CIFAMagur01</strain>
        <tissue evidence="6">Testis</tissue>
    </source>
</reference>
<dbReference type="Proteomes" id="UP000727407">
    <property type="component" value="Unassembled WGS sequence"/>
</dbReference>
<keyword evidence="3" id="KW-0393">Immunoglobulin domain</keyword>
<dbReference type="PANTHER" id="PTHR24100">
    <property type="entry name" value="BUTYROPHILIN"/>
    <property type="match status" value="1"/>
</dbReference>
<evidence type="ECO:0000256" key="4">
    <source>
        <dbReference type="SAM" id="SignalP"/>
    </source>
</evidence>
<accession>A0A8J4UET8</accession>
<evidence type="ECO:0000256" key="2">
    <source>
        <dbReference type="ARBA" id="ARBA00023136"/>
    </source>
</evidence>
<evidence type="ECO:0000313" key="7">
    <source>
        <dbReference type="Proteomes" id="UP000727407"/>
    </source>
</evidence>
<evidence type="ECO:0000259" key="5">
    <source>
        <dbReference type="Pfam" id="PF07686"/>
    </source>
</evidence>
<protein>
    <submittedName>
        <fullName evidence="6">CD276 antigen</fullName>
    </submittedName>
</protein>
<dbReference type="AlphaFoldDB" id="A0A8J4UET8"/>
<keyword evidence="4" id="KW-0732">Signal</keyword>
<dbReference type="InterPro" id="IPR036179">
    <property type="entry name" value="Ig-like_dom_sf"/>
</dbReference>
<evidence type="ECO:0000313" key="6">
    <source>
        <dbReference type="EMBL" id="KAF5896082.1"/>
    </source>
</evidence>
<dbReference type="EMBL" id="QNUK01000293">
    <property type="protein sequence ID" value="KAF5896082.1"/>
    <property type="molecule type" value="Genomic_DNA"/>
</dbReference>
<feature type="chain" id="PRO_5035223443" evidence="4">
    <location>
        <begin position="18"/>
        <end position="119"/>
    </location>
</feature>
<dbReference type="Gene3D" id="2.60.40.10">
    <property type="entry name" value="Immunoglobulins"/>
    <property type="match status" value="1"/>
</dbReference>
<comment type="caution">
    <text evidence="6">The sequence shown here is derived from an EMBL/GenBank/DDBJ whole genome shotgun (WGS) entry which is preliminary data.</text>
</comment>
<dbReference type="InterPro" id="IPR013106">
    <property type="entry name" value="Ig_V-set"/>
</dbReference>
<evidence type="ECO:0000256" key="1">
    <source>
        <dbReference type="ARBA" id="ARBA00004370"/>
    </source>
</evidence>
<dbReference type="OrthoDB" id="9898017at2759"/>
<comment type="subcellular location">
    <subcellularLocation>
        <location evidence="1">Membrane</location>
    </subcellularLocation>
</comment>
<feature type="signal peptide" evidence="4">
    <location>
        <begin position="1"/>
        <end position="17"/>
    </location>
</feature>
<dbReference type="SUPFAM" id="SSF48726">
    <property type="entry name" value="Immunoglobulin"/>
    <property type="match status" value="1"/>
</dbReference>
<dbReference type="GO" id="GO:0005102">
    <property type="term" value="F:signaling receptor binding"/>
    <property type="evidence" value="ECO:0007669"/>
    <property type="project" value="TreeGrafter"/>
</dbReference>
<evidence type="ECO:0000256" key="3">
    <source>
        <dbReference type="ARBA" id="ARBA00023319"/>
    </source>
</evidence>
<dbReference type="GO" id="GO:0001817">
    <property type="term" value="P:regulation of cytokine production"/>
    <property type="evidence" value="ECO:0007669"/>
    <property type="project" value="TreeGrafter"/>
</dbReference>
<dbReference type="InterPro" id="IPR050504">
    <property type="entry name" value="IgSF_BTN/MOG"/>
</dbReference>
<feature type="non-terminal residue" evidence="6">
    <location>
        <position position="119"/>
    </location>
</feature>